<feature type="compositionally biased region" description="Basic and acidic residues" evidence="13">
    <location>
        <begin position="1344"/>
        <end position="1360"/>
    </location>
</feature>
<feature type="compositionally biased region" description="Basic and acidic residues" evidence="13">
    <location>
        <begin position="5991"/>
        <end position="6000"/>
    </location>
</feature>
<feature type="compositionally biased region" description="Polar residues" evidence="13">
    <location>
        <begin position="1281"/>
        <end position="1303"/>
    </location>
</feature>
<gene>
    <name evidence="16" type="ORF">ROHU_036587</name>
</gene>
<feature type="domain" description="C2" evidence="14">
    <location>
        <begin position="6464"/>
        <end position="6589"/>
    </location>
</feature>
<feature type="compositionally biased region" description="Basic and acidic residues" evidence="13">
    <location>
        <begin position="2008"/>
        <end position="2030"/>
    </location>
</feature>
<feature type="compositionally biased region" description="Polar residues" evidence="13">
    <location>
        <begin position="772"/>
        <end position="791"/>
    </location>
</feature>
<evidence type="ECO:0000259" key="14">
    <source>
        <dbReference type="PROSITE" id="PS50004"/>
    </source>
</evidence>
<feature type="compositionally biased region" description="Low complexity" evidence="13">
    <location>
        <begin position="732"/>
        <end position="743"/>
    </location>
</feature>
<keyword evidence="7" id="KW-0966">Cell projection</keyword>
<dbReference type="Pfam" id="PF05715">
    <property type="entry name" value="zf-piccolo"/>
    <property type="match status" value="12"/>
</dbReference>
<feature type="compositionally biased region" description="Basic and acidic residues" evidence="13">
    <location>
        <begin position="657"/>
        <end position="672"/>
    </location>
</feature>
<feature type="region of interest" description="Disordered" evidence="13">
    <location>
        <begin position="2914"/>
        <end position="2996"/>
    </location>
</feature>
<feature type="compositionally biased region" description="Polar residues" evidence="13">
    <location>
        <begin position="1537"/>
        <end position="1599"/>
    </location>
</feature>
<evidence type="ECO:0000256" key="9">
    <source>
        <dbReference type="ARBA" id="ARBA00034101"/>
    </source>
</evidence>
<keyword evidence="6" id="KW-0770">Synapse</keyword>
<dbReference type="Gene3D" id="2.30.42.10">
    <property type="match status" value="1"/>
</dbReference>
<feature type="region of interest" description="Disordered" evidence="13">
    <location>
        <begin position="5991"/>
        <end position="6024"/>
    </location>
</feature>
<dbReference type="SUPFAM" id="SSF50156">
    <property type="entry name" value="PDZ domain-like"/>
    <property type="match status" value="1"/>
</dbReference>
<feature type="region of interest" description="Disordered" evidence="13">
    <location>
        <begin position="1419"/>
        <end position="1506"/>
    </location>
</feature>
<keyword evidence="2" id="KW-0677">Repeat</keyword>
<feature type="region of interest" description="Disordered" evidence="13">
    <location>
        <begin position="5939"/>
        <end position="5963"/>
    </location>
</feature>
<feature type="region of interest" description="Disordered" evidence="13">
    <location>
        <begin position="1853"/>
        <end position="1932"/>
    </location>
</feature>
<feature type="compositionally biased region" description="Basic and acidic residues" evidence="13">
    <location>
        <begin position="2535"/>
        <end position="2557"/>
    </location>
</feature>
<evidence type="ECO:0000256" key="6">
    <source>
        <dbReference type="ARBA" id="ARBA00023018"/>
    </source>
</evidence>
<feature type="compositionally biased region" description="Polar residues" evidence="13">
    <location>
        <begin position="5182"/>
        <end position="5200"/>
    </location>
</feature>
<dbReference type="EMBL" id="QBIY01012520">
    <property type="protein sequence ID" value="RXN24752.1"/>
    <property type="molecule type" value="Genomic_DNA"/>
</dbReference>
<evidence type="ECO:0000256" key="1">
    <source>
        <dbReference type="ARBA" id="ARBA00022723"/>
    </source>
</evidence>
<keyword evidence="4" id="KW-0862">Zinc</keyword>
<feature type="compositionally biased region" description="Basic and acidic residues" evidence="13">
    <location>
        <begin position="1901"/>
        <end position="1913"/>
    </location>
</feature>
<feature type="domain" description="PDZ" evidence="15">
    <location>
        <begin position="6026"/>
        <end position="6105"/>
    </location>
</feature>
<feature type="compositionally biased region" description="Basic and acidic residues" evidence="13">
    <location>
        <begin position="3638"/>
        <end position="3673"/>
    </location>
</feature>
<feature type="region of interest" description="Disordered" evidence="13">
    <location>
        <begin position="3386"/>
        <end position="3557"/>
    </location>
</feature>
<feature type="compositionally biased region" description="Polar residues" evidence="13">
    <location>
        <begin position="744"/>
        <end position="764"/>
    </location>
</feature>
<feature type="compositionally biased region" description="Acidic residues" evidence="13">
    <location>
        <begin position="5240"/>
        <end position="5249"/>
    </location>
</feature>
<feature type="compositionally biased region" description="Basic and acidic residues" evidence="13">
    <location>
        <begin position="2419"/>
        <end position="2428"/>
    </location>
</feature>
<feature type="compositionally biased region" description="Basic and acidic residues" evidence="13">
    <location>
        <begin position="2267"/>
        <end position="2298"/>
    </location>
</feature>
<feature type="compositionally biased region" description="Polar residues" evidence="13">
    <location>
        <begin position="455"/>
        <end position="489"/>
    </location>
</feature>
<feature type="region of interest" description="Disordered" evidence="13">
    <location>
        <begin position="4143"/>
        <end position="4336"/>
    </location>
</feature>
<feature type="region of interest" description="Disordered" evidence="13">
    <location>
        <begin position="975"/>
        <end position="1085"/>
    </location>
</feature>
<feature type="region of interest" description="Disordered" evidence="13">
    <location>
        <begin position="1718"/>
        <end position="1838"/>
    </location>
</feature>
<feature type="compositionally biased region" description="Polar residues" evidence="13">
    <location>
        <begin position="3251"/>
        <end position="3261"/>
    </location>
</feature>
<feature type="compositionally biased region" description="Polar residues" evidence="13">
    <location>
        <begin position="42"/>
        <end position="58"/>
    </location>
</feature>
<protein>
    <recommendedName>
        <fullName evidence="10">Protein piccolo</fullName>
    </recommendedName>
    <alternativeName>
        <fullName evidence="11">Aczonin</fullName>
    </alternativeName>
</protein>
<feature type="compositionally biased region" description="Polar residues" evidence="13">
    <location>
        <begin position="326"/>
        <end position="342"/>
    </location>
</feature>
<evidence type="ECO:0000313" key="16">
    <source>
        <dbReference type="EMBL" id="RXN24752.1"/>
    </source>
</evidence>
<feature type="compositionally biased region" description="Low complexity" evidence="13">
    <location>
        <begin position="1468"/>
        <end position="1483"/>
    </location>
</feature>
<reference evidence="16 17" key="1">
    <citation type="submission" date="2018-03" db="EMBL/GenBank/DDBJ databases">
        <title>Draft genome sequence of Rohu Carp (Labeo rohita).</title>
        <authorList>
            <person name="Das P."/>
            <person name="Kushwaha B."/>
            <person name="Joshi C.G."/>
            <person name="Kumar D."/>
            <person name="Nagpure N.S."/>
            <person name="Sahoo L."/>
            <person name="Das S.P."/>
            <person name="Bit A."/>
            <person name="Patnaik S."/>
            <person name="Meher P.K."/>
            <person name="Jayasankar P."/>
            <person name="Koringa P.G."/>
            <person name="Patel N.V."/>
            <person name="Hinsu A.T."/>
            <person name="Kumar R."/>
            <person name="Pandey M."/>
            <person name="Agarwal S."/>
            <person name="Srivastava S."/>
            <person name="Singh M."/>
            <person name="Iquebal M.A."/>
            <person name="Jaiswal S."/>
            <person name="Angadi U.B."/>
            <person name="Kumar N."/>
            <person name="Raza M."/>
            <person name="Shah T.M."/>
            <person name="Rai A."/>
            <person name="Jena J.K."/>
        </authorList>
    </citation>
    <scope>NUCLEOTIDE SEQUENCE [LARGE SCALE GENOMIC DNA]</scope>
    <source>
        <strain evidence="16">DASCIFA01</strain>
        <tissue evidence="16">Testis</tissue>
    </source>
</reference>
<dbReference type="InterPro" id="IPR013083">
    <property type="entry name" value="Znf_RING/FYVE/PHD"/>
</dbReference>
<dbReference type="InterPro" id="IPR036034">
    <property type="entry name" value="PDZ_sf"/>
</dbReference>
<feature type="compositionally biased region" description="Basic and acidic residues" evidence="13">
    <location>
        <begin position="4273"/>
        <end position="4306"/>
    </location>
</feature>
<feature type="compositionally biased region" description="Polar residues" evidence="13">
    <location>
        <begin position="1030"/>
        <end position="1040"/>
    </location>
</feature>
<feature type="region of interest" description="Disordered" evidence="13">
    <location>
        <begin position="2631"/>
        <end position="2716"/>
    </location>
</feature>
<feature type="compositionally biased region" description="Polar residues" evidence="13">
    <location>
        <begin position="2117"/>
        <end position="2136"/>
    </location>
</feature>
<dbReference type="Proteomes" id="UP000290572">
    <property type="component" value="Unassembled WGS sequence"/>
</dbReference>
<feature type="region of interest" description="Disordered" evidence="13">
    <location>
        <begin position="2247"/>
        <end position="2357"/>
    </location>
</feature>
<feature type="coiled-coil region" evidence="12">
    <location>
        <begin position="5330"/>
        <end position="5367"/>
    </location>
</feature>
<feature type="compositionally biased region" description="Low complexity" evidence="13">
    <location>
        <begin position="129"/>
        <end position="139"/>
    </location>
</feature>
<feature type="compositionally biased region" description="Basic and acidic residues" evidence="13">
    <location>
        <begin position="1214"/>
        <end position="1235"/>
    </location>
</feature>
<feature type="region of interest" description="Disordered" evidence="13">
    <location>
        <begin position="4579"/>
        <end position="4613"/>
    </location>
</feature>
<feature type="compositionally biased region" description="Basic and acidic residues" evidence="13">
    <location>
        <begin position="3326"/>
        <end position="3348"/>
    </location>
</feature>
<dbReference type="GO" id="GO:0008270">
    <property type="term" value="F:zinc ion binding"/>
    <property type="evidence" value="ECO:0007669"/>
    <property type="project" value="UniProtKB-KW"/>
</dbReference>
<feature type="compositionally biased region" description="Basic and acidic residues" evidence="13">
    <location>
        <begin position="2690"/>
        <end position="2715"/>
    </location>
</feature>
<feature type="region of interest" description="Disordered" evidence="13">
    <location>
        <begin position="1"/>
        <end position="139"/>
    </location>
</feature>
<dbReference type="GO" id="GO:0098882">
    <property type="term" value="F:structural constituent of presynaptic active zone"/>
    <property type="evidence" value="ECO:0007669"/>
    <property type="project" value="TreeGrafter"/>
</dbReference>
<feature type="compositionally biased region" description="Basic and acidic residues" evidence="13">
    <location>
        <begin position="4082"/>
        <end position="4098"/>
    </location>
</feature>
<feature type="region of interest" description="Disordered" evidence="13">
    <location>
        <begin position="1987"/>
        <end position="2087"/>
    </location>
</feature>
<evidence type="ECO:0000256" key="4">
    <source>
        <dbReference type="ARBA" id="ARBA00022833"/>
    </source>
</evidence>
<feature type="compositionally biased region" description="Low complexity" evidence="13">
    <location>
        <begin position="5841"/>
        <end position="5854"/>
    </location>
</feature>
<dbReference type="GO" id="GO:0035418">
    <property type="term" value="P:protein localization to synapse"/>
    <property type="evidence" value="ECO:0007669"/>
    <property type="project" value="TreeGrafter"/>
</dbReference>
<evidence type="ECO:0000256" key="12">
    <source>
        <dbReference type="SAM" id="Coils"/>
    </source>
</evidence>
<dbReference type="GO" id="GO:0048788">
    <property type="term" value="C:cytoskeleton of presynaptic active zone"/>
    <property type="evidence" value="ECO:0007669"/>
    <property type="project" value="TreeGrafter"/>
</dbReference>
<sequence>MQRALGGAENSGPPTLKAQPQPKDSVPSQNPAKKDTPHSKQMPPSASQPTKPTEVQKPSSQSSTSATHPSQQTSQQKPLPQQTTKGAPPAKTETLSKTEPPKKEEESSFFGFGFGGARSRSPSPQPGASSVSGKVLGFGSSFLSSASNLISAIQDEPSTTPPTSRKGSSVSQTSAKSTTPPSSRKGSEATKGSPNVSKSQTQEGKIQQQQNRPQDTQKTATKESAQATKSDQSPKLLPKACPLCKASLRRDPPNYSTCTECKATVCNQCGFNPVPHQTEAKEWLCLNCQTQRALKGMEPAGQPLIKSQTQPSKSQKMESTHGPSEKQPTAQPTKSSPANQPAAQKKEMHEQQTSAAGAKQAPSPKPLQQPIAKNAPSPPVSKAAPQTEPEQEQSGFFGFSGFGGARSRSPSPQPAVSATSGKVLGFGSSFLSSASNLISSAVQDEPSATPPTNPQAPSVSQTPPTSRKASATSQGPALSASTGKANQSDGQKEEKKTELTADQKNKAPISQIKKAELPSQMPKADKSPQTLPKSCPLCKVEIKKDLANYNTCTECKNTVCNLCGFNPTPHQTELKEWLCLNCQTQRALRGMEPPGPPKSETAAQPKKTPIAQPLASPSIQKKGVSELDKLGKKTEPPQQTKAPNGTLPIQKTQQQDSEAKSEVSAKTAKEESGFFGFGGARSRSPSPQPAMSAVPGKVLGFGSSFLSSASNLISSAVQDETSTTPPTSRKASTVSQSSTPPTSRKSSAVPQTTNTGDTKQPTAQKQDKKISESPQLASKSSVKTKTDQTVSAKVDKTPLPLPKVCPLCKADITSDPPNFSTCTDCKNIVCNRCGFNPMPHQKEVKEWLCLNCQIKRASEPTQQDKTGAPPGASRTEDQSKTALGKPTPTSTTQNLPKEKPAQKETTKPQQPKDSSAPAKSETTTQSDSSKEDTGFFGFGFGGARSRSPSPQPVVSEKVLGFGSSFLSSASNLISSVVQDESSTPPTPRKGSTVSQTSVKSTTPPASRKGSSVSQRSLKTTSAVGAAATSRKGSTASQDATKMQAGENKPLSQKQLEDKKSLQSQPLKAPSTPASKPRAADMSTQALPKECPLCKVELKKDPPNFNTCTECKSIVCNLCGFNPMPHQTEAQEWLCLTCQVQRASMPTHAEPQHQAKKVAPVPKKKEQDLPEPVQKKQNAEEATNTGQKTAVVGGKEPSDVTPQQPSQPKTSQQTKSDKPQEKQSKAPPKAEPHQEESGFFGFGFGGARSRSPSPQPAVSAVSGKVLGFGSSFLSTASNLISSAVQDEPSTTPPTSRKGSSVSETTPPPGSRKGSTVSQSLFNNNTTSPSLRKGSETTQGSQKAQPSKDTKPSVEQKQEEKTPLPQQAKEPSNKLKEDKSETPISKPLPKVCPLCKVELKKDQYNSCTECKNIVCNLCGFNPMPHENETSVKTTPPTSKKEPEAAVNSKNIEKTDEVKTKVAETEEEATKGATSQQQKQGKTQGGHVPVSSEIPEESKGRSQSPLIPPAASAVSGKVLGFGSSLFSSASNLISSALDEPSTTPPTSRKGSTTSQLSAKTTTPPSSRKGSSVSQTSDKITTPPSSRKGSGVSQTSLKTSTLPASPKLSDASPKMLPSDDKKVHPENIQEEIKKDNKKSMVSQAQPTTDLPETTRTESTKSFLKACPLCKVDLQKEPPNYDTCTECKNTVCNLCGFNPMPHETEKKEWLCLNCQMQRAQAEANKVPPPVSPLKKATPAPVPPQKKPLDSTDATEKAKTALSAGTAPESRKASAVPPTQKPPQQQDIKNPVEPTQKDNTISTKSPAPSKTASTKEESGLFSFGRSRSPSPQPAASSVSGKVFGFGSSLLSSASNLISTAVQDESSTTTHQQVSAASQTPVMTTLTPATFQKGSDDVSPKQGAKSVEVQKDKKPKEKMTEGQGKAVIKEGDQKSEPPKACPLCKAEIKKNPPNYSTCTTCKSTVCNLCGFNPMPHQTEVKEWLCLNCQMQRAPEPPVVKPGTQTTKLPPPASPKKQDTEVVVADDQKLNASEKQEGKPSLADSKQTTSEAQKLPAKSNQPPKSEPPKQDSDFFSFGFGGSRSRSPSPQPAVSAVSGKVLGFGSSFLSSASNLISSAVQDESSKTPPTSRKGSTVSQTSNKTTPTPPASRKASVAPQDTKINLPAAESNPTSPPIQEQKKPPDAQSSKPLQAQMKEEHPKSCPLCKETLKKDPQNYSCCTSCKSIVCNLCGFNPNPHQTEAKEWLCLTCQMQRTTGPPPAQPQPNKVLPPASPQKKETPEKKPSVTAMQEKKPSVTAEQEKKPPIETKTPTTPNTQISKGDASLFKSASPPKGEQIKEESSFFGFGFGGARSRSPSPQTAVSDKMFGFGSSILSSASNLISSAVQDESSNKTPPTSRKGSTVSQTLSKTTPTPPPSRKGSVAPQDAKQKPPEGESKPVVTSVQEPKPVQKTPDPNQAKPPHAPEELPKTCPLCKETLKKDPQNYRSCSSCQKIVCNLCGFNPNPHQSEVKEWLCLTCQVQRTSGPPPAQPQPQSNKVPPASPEKKQSVPAEQDKKPPAETKKPTDTPTPNAQNSKDEASPSKLARLSKVEQTKEESSFFGFGFGGARPRSPSPQSAVSEKVFGFGSSFLSSASNLISSAVQDESSTKTPPSSRKGSTVSQSSVKTTPTPPTSRKGSEASQATQKIKPAEAKLVTAQKQDERKKEGDKPQDEKTKEPVSDVKINRPALELPKACPICKVDIKRDPPNYNTCTECKETVCNLCGFNPMPHQTEVKEWLCLNCQVKKAQVTPSAQPQPQVIKASPPTIAENKEALIHAPVPVSPKNKPDVIEKISPSAATENQANKPSQATTQPSEMPKRDPSPVKLAVQQRPEPSKEESSFFGFGFGGARSGSPQPSVTAVSGKVLGFGSSFLSSASNLISSAVQDESSTTPPTSRKASTASETSAKITTPPTSRKASVVSQTSLKTTPTPPASRKGSVTSQKVPPTGDTKAPVTDKPKEDKTDEKKVQQAIAVVAVAASKVETKACPLCKVDLNVGSKDTPNYNTCTECKNIVCNLCGFNPTPHQTEVSEWLCLNCQTQRALKGMEPQEPPKIKTHETQPENVSTSVPPPKTESVTPGAPPLVSTMVPDVAETQKKEIQAAAIPDKPKTPVSVDAQNKESVSASSKPLETNIKAQSAAPQKKETSDSKKDKEPEKLLKDSDKSPVKSAPPPQAEPPKQESSFFGFGFGGPKAQPASPKPSESTTGKLFGFGGLTETARSRSPSPQSVSAVSGKVLGFGSSIFSSASNLISSAVQDEPSTTPPTSRKASTVSQTSVKSTPPTSRKGSAVAVDSSKIGDTKPHAGQDVEKPVEKKPEIKQVTAPKPPQKPAPEEVKTYCPLCKVEEWLCLNCQVQRAQAGMKTSESSTVKPQQVPIVKDNQTPSNVDKISAAPVESKPDEKPAEKKAAPAQELKKEISVPSPQQKAGPDTKTTDTVTPRKEPPNQNNTQPDQPHKDTTTPVKSAPVTEVAPPKQESNFFGFGLGGPKAQPTSRKPSESTTGKFFGGFGGLTETARSRSPSPQSVSAVSGKVLGFGSSLFSSASNLISSAVQDEPSATPPTSRKASTVSTESGKAATTPASRKSSVASAKTTPPTSCKGSVATEPNKVLPEKESKPPVEKKPEQLNEGKVSRIPTSEKDKPETGQDKLVKGLESAPQPSTCPLCNVDLNVGSKDPPNYNTCTECKSVVCHLCGFNPMPHLAETVLPLADGMEELYKELLKELLSKNAIGWRVTVMPHFFFLAEWLCLNCQTKRALAGQLGDMGKIPPISSPVPTKDKPTVAPKTQLSETPAPAQIPIPKSEPNPSPGKQAEEEKTTPTTVAKAAVTTSVVPAPLSVVPTTDMLQTEMTAVVAPLPVAETQKAVITAAEVTLKETGKDKVPDKTQVEKEPMSLLPAVPTEEDVVKVKEDIYTQPAIEEQKDVVVQIDSSLPEISKVDTLKADIKEQHRKDILPVSVESYSSAEEELKEIQRVSEIAMRETAAKLLPVRAPDSVKQYHEDSSESEPSPQIQRRRVRPASSSSEDYKLDSSNSGDDEEFIRRQLMHMGEDENLPSDEEKHREEEQKPDDSMKPKRALKKLAVEPDITHDQDDHVVQVIPVSEALEEIRVEIDVSNDNEKIIAADTTTVDITQKTPIRQTTEEHESLIEDSSKGDGSSSVQVSSITPGTASPTSVSSIDEDSDSSPSHKKARAESKQQRKAKHRSHGQALPTIEDSSEEDELREGGEQMEQEDERDDQQQLRKVTKKLKTERDDLGMQRRRDHLTKTDKLRQVAGTEERKSSSFSDFSPSFESEPENAEYRTLSSETHDAAEKPLKSAEEVYEEMMQKAQEYKASEKCTPPDIEPLYGGMLIEDYAYETLVDEQEQAAAALGKVTYEQDLRRMSEHESVRILMTPDEAYEEMMHKRSKILQEEKEAQQMYATKIDTSLPLDVSDTCYVTISGNDARNTDQNAKPLLQTEDAYEERLKMQKDVLTPGTSPTQSTPVSPASPLTVSESSYDSPEVILIPSSGEEDNLAEPIECILEPYITESTSTQDVFRNKALYPIPDLKITQCSSGEEEVEEEEDKMSSEPTDIHQSEEEPQAPEESFETVPISVISTIAYNNNKVDKPLDLGNATSVPLPLTTYNPFEPLAQIVYRPVNSQPKPTTSAEIPINLSYRAVASTDPTLMPVTIAPVSFTNGTAGVPIHTEPSAVGPVDLTTSKPMKTMVALSSSSGVVTTVLEDDGTPVDLTSGRRTVCCDVIYRLPFTGSCRTQPPVTAQPDNQIDIATTPVEDLSTMKASISDSNFKEAGLFSYERKNGFTYQNGASEGAIDLTSAKMSTEEALDYSKKGALAFTGITTSPYSQGTTFGINSLLRSTNGIVYSSVAAPIPSTYAITTQPGSIFSTTTNSTEPVSALQNQPAPYGFVHTTDTDQTIFPQSDISKDILPSALASLLPSLTAFPELYSDATLEAIAASLDMLVSPNFPDLDDSKSQQYKAEHEFLQLEKLKQLCLAEELEWERQEIQRYREQEQIIVQKELEELQNMKQQLLMQQEEERKAQLILQQETFAQQQLQLEQIHRLQQQLQQQLEEQKIYPYGFGPCEGMSPPLNSDIILDSKYSGGDNGQYWPVKDDNSMSSVVSTHDTTSGQNWLTTTTSGAFTQYGSSIPVVSAQTKDQMQLSTNLPDTSKQEQSVGLSGKKLVESGVQTDDEDGVEKIPSGRRRRSRRSVDSCVQTDDEDQDEWDAPVRSRRRSRSSRYADGEKGKSSKSKGSQSGTPVGSQKKVKRTLPHPPPEEDTLIGLSGYTTASARRRMCRNTTMARAKILQDIDKELDLVERESSKLRKIQAELDEEEKEIDAKLRYLEMGINRRKEALLKEREKRERAYLQGVAEERDYMSDSEVSNIREARGNGHGLERPRTAPQSEFNQFIPPQTESESQYAQLTSPYSHYQYASQTSQYPQQTLYQQQSLYHQHVSPYQSIYSSVPSLNQQSQQTGYDHSSLLLMQQKPRQTTLSDLEPKITTNYEVVRNQPLLIVPTSTESAYGVSHLGGKYSSLDLRMGLEERASMASSPMSSISAESFYADLDHHNARNYVLIDDIGELTKSSTGLSSSFSIADKDISKADRLLRTADVRRTPDVADFLGPLQAASRLHSYSKADEDSMEEPYELKMLKQQIKQEFRRGTDSLEQLTGLPHYLHSDTSFRHFPKAEKYSIGRLTLEKQAAKQLPASVLYQKQLKNKKALIDPKITKFSPIQESRDLELDYSSFLASASSVSGLSARARLLQDEITFGLRKNLVEQQKYLGSALGANLAQSLNFGQSLNLGPTIRSSLHEDGTYPSGTRSRPSSRPSSVYGLDLSIKRDLSNSSLRLKTEGEGMDSQFVSRAKPTSLPISQSRGRIPIVAQNSEEESPLSPVGQPMGMARASAGPLPPISADSRDQFGSSHSLPEVQQHMREESRTSGYERDIAFIKDDLQGAMSDSEAYHLQHEETDWFDKPRQGRGGPEAGLERRQMKGSHYPFPHSRIKLQRDPKDHTVSGSGLGIRVVGGKEIPGTNGEIGAYIAKVSAGGCAEHAGKVVEGMQVLEWNGISLLGKTYEEVQSIVGQQYGEAEICVRLDLNMLSDTEHPQQLELHSQLRAGERQRSPGVDPKQLAAELQKVSQQQAPASVLSALERAGHLHSGTGSAASSGVPSPGQPGSPSVNKKRHSSKLQINYDRNMGNLIVHVLQARNLAPRENNGYTDPFVKVYLLPGRGAENKRRIKYVQKTQNPEWNQTVIYKNIHLEQLKKKTLEVTVWDYDRYSSNDFLGEVLIDLSNTAQLDNTPRWHPLKEQSESIHHGRTHPPQGPGGSGGLGGQGGPGSQGGPGGPGGSLGQGGQPGNQQSPKTSVIKSRSHGIFPDPAKDKTNHRMIDGDAYTLDSEDNLGTNAVDSAIFQVPQLKNIPNGTDKSRGLESLNLSDSEGKMMGEIKVALKKEMKTEGEQLVLEILQCRNITYKFKSPDHLPDLYVKLYVVNVATQKRIIKKKTRVCRHDREPSFNETFRFNLNPVGHSIQLFLVSNGGKFMKKTLIGEAYIWLDKVDMRKRAVSWHKLVATTSQTQP</sequence>
<proteinExistence type="evidence at protein level"/>
<evidence type="ECO:0000256" key="13">
    <source>
        <dbReference type="SAM" id="MobiDB-lite"/>
    </source>
</evidence>
<feature type="compositionally biased region" description="Basic and acidic residues" evidence="13">
    <location>
        <begin position="5954"/>
        <end position="5963"/>
    </location>
</feature>
<feature type="compositionally biased region" description="Low complexity" evidence="13">
    <location>
        <begin position="2649"/>
        <end position="2659"/>
    </location>
</feature>
<feature type="compositionally biased region" description="Basic and acidic residues" evidence="13">
    <location>
        <begin position="1162"/>
        <end position="1178"/>
    </location>
</feature>
<feature type="compositionally biased region" description="Polar residues" evidence="13">
    <location>
        <begin position="1853"/>
        <end position="1886"/>
    </location>
</feature>
<feature type="region of interest" description="Disordered" evidence="13">
    <location>
        <begin position="3579"/>
        <end position="3673"/>
    </location>
</feature>
<feature type="region of interest" description="Disordered" evidence="13">
    <location>
        <begin position="5182"/>
        <end position="5308"/>
    </location>
</feature>
<evidence type="ECO:0000256" key="3">
    <source>
        <dbReference type="ARBA" id="ARBA00022771"/>
    </source>
</evidence>
<feature type="compositionally biased region" description="Polar residues" evidence="13">
    <location>
        <begin position="3588"/>
        <end position="3601"/>
    </location>
</feature>
<feature type="compositionally biased region" description="Low complexity" evidence="13">
    <location>
        <begin position="991"/>
        <end position="1002"/>
    </location>
</feature>
<feature type="compositionally biased region" description="Polar residues" evidence="13">
    <location>
        <begin position="1311"/>
        <end position="1343"/>
    </location>
</feature>
<feature type="compositionally biased region" description="Low complexity" evidence="13">
    <location>
        <begin position="4307"/>
        <end position="4317"/>
    </location>
</feature>
<dbReference type="Pfam" id="PF00168">
    <property type="entry name" value="C2"/>
    <property type="match status" value="2"/>
</dbReference>
<feature type="compositionally biased region" description="Polar residues" evidence="13">
    <location>
        <begin position="156"/>
        <end position="233"/>
    </location>
</feature>
<feature type="compositionally biased region" description="Basic and acidic residues" evidence="13">
    <location>
        <begin position="2985"/>
        <end position="2996"/>
    </location>
</feature>
<feature type="region of interest" description="Disordered" evidence="13">
    <location>
        <begin position="297"/>
        <end position="428"/>
    </location>
</feature>
<feature type="compositionally biased region" description="Polar residues" evidence="13">
    <location>
        <begin position="3146"/>
        <end position="3170"/>
    </location>
</feature>
<feature type="region of interest" description="Disordered" evidence="13">
    <location>
        <begin position="2513"/>
        <end position="2610"/>
    </location>
</feature>
<evidence type="ECO:0000313" key="17">
    <source>
        <dbReference type="Proteomes" id="UP000290572"/>
    </source>
</evidence>
<feature type="compositionally biased region" description="Pro residues" evidence="13">
    <location>
        <begin position="3822"/>
        <end position="3834"/>
    </location>
</feature>
<dbReference type="CDD" id="cd04031">
    <property type="entry name" value="C2A_RIM1alpha"/>
    <property type="match status" value="1"/>
</dbReference>
<feature type="compositionally biased region" description="Polar residues" evidence="13">
    <location>
        <begin position="2827"/>
        <end position="2845"/>
    </location>
</feature>
<evidence type="ECO:0000256" key="7">
    <source>
        <dbReference type="ARBA" id="ARBA00023273"/>
    </source>
</evidence>
<feature type="compositionally biased region" description="Low complexity" evidence="13">
    <location>
        <begin position="1200"/>
        <end position="1213"/>
    </location>
</feature>
<feature type="compositionally biased region" description="Low complexity" evidence="13">
    <location>
        <begin position="944"/>
        <end position="955"/>
    </location>
</feature>
<feature type="region of interest" description="Disordered" evidence="13">
    <location>
        <begin position="3792"/>
        <end position="3849"/>
    </location>
</feature>
<feature type="compositionally biased region" description="Polar residues" evidence="13">
    <location>
        <begin position="4179"/>
        <end position="4198"/>
    </location>
</feature>
<dbReference type="CDD" id="cd06714">
    <property type="entry name" value="PDZ_RIM-like"/>
    <property type="match status" value="1"/>
</dbReference>
<feature type="region of interest" description="Disordered" evidence="13">
    <location>
        <begin position="1146"/>
        <end position="1259"/>
    </location>
</feature>
<feature type="region of interest" description="Disordered" evidence="13">
    <location>
        <begin position="3077"/>
        <end position="3116"/>
    </location>
</feature>
<feature type="compositionally biased region" description="Polar residues" evidence="13">
    <location>
        <begin position="3386"/>
        <end position="3401"/>
    </location>
</feature>
<feature type="region of interest" description="Disordered" evidence="13">
    <location>
        <begin position="153"/>
        <end position="238"/>
    </location>
</feature>
<feature type="compositionally biased region" description="Basic and acidic residues" evidence="13">
    <location>
        <begin position="623"/>
        <end position="635"/>
    </location>
</feature>
<feature type="region of interest" description="Disordered" evidence="13">
    <location>
        <begin position="716"/>
        <end position="797"/>
    </location>
</feature>
<feature type="compositionally biased region" description="Polar residues" evidence="13">
    <location>
        <begin position="2633"/>
        <end position="2648"/>
    </location>
</feature>
<feature type="compositionally biased region" description="Polar residues" evidence="13">
    <location>
        <begin position="2916"/>
        <end position="2959"/>
    </location>
</feature>
<dbReference type="Gene3D" id="3.30.40.10">
    <property type="entry name" value="Zinc/RING finger domain, C3HC4 (zinc finger)"/>
    <property type="match status" value="12"/>
</dbReference>
<feature type="compositionally biased region" description="Low complexity" evidence="13">
    <location>
        <begin position="1819"/>
        <end position="1838"/>
    </location>
</feature>
<feature type="region of interest" description="Disordered" evidence="13">
    <location>
        <begin position="4498"/>
        <end position="4521"/>
    </location>
</feature>
<dbReference type="GO" id="GO:1904071">
    <property type="term" value="P:presynaptic active zone assembly"/>
    <property type="evidence" value="ECO:0007669"/>
    <property type="project" value="TreeGrafter"/>
</dbReference>
<feature type="compositionally biased region" description="Polar residues" evidence="13">
    <location>
        <begin position="2377"/>
        <end position="2401"/>
    </location>
</feature>
<feature type="compositionally biased region" description="Acidic residues" evidence="13">
    <location>
        <begin position="4240"/>
        <end position="4261"/>
    </location>
</feature>
<keyword evidence="18" id="KW-1267">Proteomics identification</keyword>
<feature type="region of interest" description="Disordered" evidence="13">
    <location>
        <begin position="2374"/>
        <end position="2463"/>
    </location>
</feature>
<feature type="compositionally biased region" description="Basic and acidic residues" evidence="13">
    <location>
        <begin position="1920"/>
        <end position="1930"/>
    </location>
</feature>
<dbReference type="GO" id="GO:0098982">
    <property type="term" value="C:GABA-ergic synapse"/>
    <property type="evidence" value="ECO:0007669"/>
    <property type="project" value="TreeGrafter"/>
</dbReference>
<feature type="compositionally biased region" description="Polar residues" evidence="13">
    <location>
        <begin position="3519"/>
        <end position="3530"/>
    </location>
</feature>
<feature type="compositionally biased region" description="Polar residues" evidence="13">
    <location>
        <begin position="1791"/>
        <end position="1806"/>
    </location>
</feature>
<evidence type="ECO:0000259" key="15">
    <source>
        <dbReference type="PROSITE" id="PS50106"/>
    </source>
</evidence>
<feature type="compositionally biased region" description="Basic and acidic residues" evidence="13">
    <location>
        <begin position="94"/>
        <end position="106"/>
    </location>
</feature>
<dbReference type="PANTHER" id="PTHR14113:SF6">
    <property type="entry name" value="PROTEIN PICCOLO"/>
    <property type="match status" value="1"/>
</dbReference>
<dbReference type="InterPro" id="IPR008899">
    <property type="entry name" value="Znf_piccolo"/>
</dbReference>
<feature type="compositionally biased region" description="Low complexity" evidence="13">
    <location>
        <begin position="1246"/>
        <end position="1259"/>
    </location>
</feature>
<dbReference type="SMART" id="SM00239">
    <property type="entry name" value="C2"/>
    <property type="match status" value="2"/>
</dbReference>
<feature type="compositionally biased region" description="Basic and acidic residues" evidence="13">
    <location>
        <begin position="4591"/>
        <end position="4603"/>
    </location>
</feature>
<feature type="compositionally biased region" description="Polar residues" evidence="13">
    <location>
        <begin position="1635"/>
        <end position="1647"/>
    </location>
</feature>
<feature type="region of interest" description="Disordered" evidence="13">
    <location>
        <begin position="6332"/>
        <end position="6408"/>
    </location>
</feature>
<dbReference type="InterPro" id="IPR052098">
    <property type="entry name" value="Presynaptic_Scaffold_Bsn/Pclo"/>
</dbReference>
<keyword evidence="17" id="KW-1185">Reference proteome</keyword>
<feature type="compositionally biased region" description="Low complexity" evidence="13">
    <location>
        <begin position="4148"/>
        <end position="4157"/>
    </location>
</feature>
<dbReference type="FunFam" id="2.60.40.150:FF:000137">
    <property type="entry name" value="Piccolo presynaptic cytomatrix protein"/>
    <property type="match status" value="1"/>
</dbReference>
<evidence type="ECO:0000256" key="11">
    <source>
        <dbReference type="ARBA" id="ARBA00083569"/>
    </source>
</evidence>
<feature type="region of interest" description="Disordered" evidence="13">
    <location>
        <begin position="2826"/>
        <end position="2889"/>
    </location>
</feature>
<dbReference type="SUPFAM" id="SSF49562">
    <property type="entry name" value="C2 domain (Calcium/lipid-binding domain, CaLB)"/>
    <property type="match status" value="2"/>
</dbReference>
<feature type="compositionally biased region" description="Basic and acidic residues" evidence="13">
    <location>
        <begin position="490"/>
        <end position="505"/>
    </location>
</feature>
<dbReference type="PRINTS" id="PR00360">
    <property type="entry name" value="C2DOMAIN"/>
</dbReference>
<feature type="region of interest" description="Disordered" evidence="13">
    <location>
        <begin position="5874"/>
        <end position="5895"/>
    </location>
</feature>
<dbReference type="SUPFAM" id="SSF57903">
    <property type="entry name" value="FYVE/PHD zinc finger"/>
    <property type="match status" value="12"/>
</dbReference>
<feature type="compositionally biased region" description="Basic and acidic residues" evidence="13">
    <location>
        <begin position="3426"/>
        <end position="3447"/>
    </location>
</feature>
<dbReference type="STRING" id="84645.A0A498MZ29"/>
<dbReference type="SMART" id="SM00228">
    <property type="entry name" value="PDZ"/>
    <property type="match status" value="1"/>
</dbReference>
<feature type="compositionally biased region" description="Polar residues" evidence="13">
    <location>
        <begin position="4500"/>
        <end position="4521"/>
    </location>
</feature>
<dbReference type="InterPro" id="IPR000008">
    <property type="entry name" value="C2_dom"/>
</dbReference>
<comment type="subcellular location">
    <subcellularLocation>
        <location evidence="9">Presynaptic active zone</location>
    </subcellularLocation>
</comment>
<feature type="compositionally biased region" description="Basic and acidic residues" evidence="13">
    <location>
        <begin position="3172"/>
        <end position="3196"/>
    </location>
</feature>
<dbReference type="InterPro" id="IPR011011">
    <property type="entry name" value="Znf_FYVE_PHD"/>
</dbReference>
<dbReference type="InterPro" id="IPR001478">
    <property type="entry name" value="PDZ"/>
</dbReference>
<feature type="compositionally biased region" description="Basic and acidic residues" evidence="13">
    <location>
        <begin position="4165"/>
        <end position="4178"/>
    </location>
</feature>
<dbReference type="GO" id="GO:0005544">
    <property type="term" value="F:calcium-dependent phospholipid binding"/>
    <property type="evidence" value="ECO:0007669"/>
    <property type="project" value="UniProtKB-KW"/>
</dbReference>
<evidence type="ECO:0000256" key="2">
    <source>
        <dbReference type="ARBA" id="ARBA00022737"/>
    </source>
</evidence>
<comment type="caution">
    <text evidence="16">The sequence shown here is derived from an EMBL/GenBank/DDBJ whole genome shotgun (WGS) entry which is preliminary data.</text>
</comment>
<feature type="compositionally biased region" description="Acidic residues" evidence="13">
    <location>
        <begin position="4581"/>
        <end position="4590"/>
    </location>
</feature>
<feature type="compositionally biased region" description="Basic and acidic residues" evidence="13">
    <location>
        <begin position="1369"/>
        <end position="1379"/>
    </location>
</feature>
<feature type="compositionally biased region" description="Polar residues" evidence="13">
    <location>
        <begin position="3546"/>
        <end position="3556"/>
    </location>
</feature>
<dbReference type="PANTHER" id="PTHR14113">
    <property type="entry name" value="PICCOLO/BASSOON"/>
    <property type="match status" value="1"/>
</dbReference>
<dbReference type="GO" id="GO:0098978">
    <property type="term" value="C:glutamatergic synapse"/>
    <property type="evidence" value="ECO:0007669"/>
    <property type="project" value="TreeGrafter"/>
</dbReference>
<feature type="region of interest" description="Disordered" evidence="13">
    <location>
        <begin position="3130"/>
        <end position="3262"/>
    </location>
</feature>
<feature type="region of interest" description="Disordered" evidence="13">
    <location>
        <begin position="441"/>
        <end position="532"/>
    </location>
</feature>
<dbReference type="PROSITE" id="PS50106">
    <property type="entry name" value="PDZ"/>
    <property type="match status" value="1"/>
</dbReference>
<feature type="compositionally biased region" description="Polar residues" evidence="13">
    <location>
        <begin position="2036"/>
        <end position="2055"/>
    </location>
</feature>
<evidence type="ECO:0000256" key="8">
    <source>
        <dbReference type="ARBA" id="ARBA00023302"/>
    </source>
</evidence>
<feature type="region of interest" description="Disordered" evidence="13">
    <location>
        <begin position="859"/>
        <end position="955"/>
    </location>
</feature>
<dbReference type="GO" id="GO:0030424">
    <property type="term" value="C:axon"/>
    <property type="evidence" value="ECO:0007669"/>
    <property type="project" value="TreeGrafter"/>
</dbReference>
<feature type="region of interest" description="Disordered" evidence="13">
    <location>
        <begin position="590"/>
        <end position="701"/>
    </location>
</feature>
<feature type="compositionally biased region" description="Polar residues" evidence="13">
    <location>
        <begin position="717"/>
        <end position="731"/>
    </location>
</feature>
<keyword evidence="5" id="KW-0106">Calcium</keyword>
<feature type="region of interest" description="Disordered" evidence="13">
    <location>
        <begin position="1532"/>
        <end position="1654"/>
    </location>
</feature>
<feature type="compositionally biased region" description="Basic and acidic residues" evidence="13">
    <location>
        <begin position="896"/>
        <end position="906"/>
    </location>
</feature>
<feature type="coiled-coil region" evidence="12">
    <location>
        <begin position="5033"/>
        <end position="5096"/>
    </location>
</feature>
<feature type="domain" description="C2" evidence="14">
    <location>
        <begin position="6206"/>
        <end position="6328"/>
    </location>
</feature>
<feature type="compositionally biased region" description="Polar residues" evidence="13">
    <location>
        <begin position="3288"/>
        <end position="3316"/>
    </location>
</feature>
<evidence type="ECO:0000256" key="5">
    <source>
        <dbReference type="ARBA" id="ARBA00022837"/>
    </source>
</evidence>
<dbReference type="InterPro" id="IPR035892">
    <property type="entry name" value="C2_domain_sf"/>
</dbReference>
<dbReference type="PROSITE" id="PS50004">
    <property type="entry name" value="C2"/>
    <property type="match status" value="2"/>
</dbReference>
<keyword evidence="1" id="KW-0479">Metal-binding</keyword>
<dbReference type="Gene3D" id="2.60.40.150">
    <property type="entry name" value="C2 domain"/>
    <property type="match status" value="2"/>
</dbReference>
<feature type="compositionally biased region" description="Basic and acidic residues" evidence="13">
    <location>
        <begin position="1448"/>
        <end position="1467"/>
    </location>
</feature>
<evidence type="ECO:0007829" key="18">
    <source>
        <dbReference type="PeptideAtlas" id="A0A498MZ29"/>
    </source>
</evidence>
<feature type="compositionally biased region" description="Low complexity" evidence="13">
    <location>
        <begin position="6182"/>
        <end position="6203"/>
    </location>
</feature>
<name>A0A498MZ29_LABRO</name>
<feature type="compositionally biased region" description="Acidic residues" evidence="13">
    <location>
        <begin position="4604"/>
        <end position="4613"/>
    </location>
</feature>
<feature type="compositionally biased region" description="Basic and acidic residues" evidence="13">
    <location>
        <begin position="3081"/>
        <end position="3091"/>
    </location>
</feature>
<feature type="compositionally biased region" description="Basic and acidic residues" evidence="13">
    <location>
        <begin position="1613"/>
        <end position="1634"/>
    </location>
</feature>
<feature type="compositionally biased region" description="Polar residues" evidence="13">
    <location>
        <begin position="636"/>
        <end position="656"/>
    </location>
</feature>
<feature type="compositionally biased region" description="Low complexity" evidence="13">
    <location>
        <begin position="59"/>
        <end position="93"/>
    </location>
</feature>
<keyword evidence="3" id="KW-0863">Zinc-finger</keyword>
<evidence type="ECO:0000256" key="10">
    <source>
        <dbReference type="ARBA" id="ARBA00070121"/>
    </source>
</evidence>
<feature type="compositionally biased region" description="Gly residues" evidence="13">
    <location>
        <begin position="6348"/>
        <end position="6379"/>
    </location>
</feature>
<feature type="compositionally biased region" description="Basic and acidic residues" evidence="13">
    <location>
        <begin position="1741"/>
        <end position="1753"/>
    </location>
</feature>
<feature type="compositionally biased region" description="Polar residues" evidence="13">
    <location>
        <begin position="1008"/>
        <end position="1022"/>
    </location>
</feature>
<accession>A0A498MZ29</accession>
<feature type="compositionally biased region" description="Polar residues" evidence="13">
    <location>
        <begin position="3607"/>
        <end position="3627"/>
    </location>
</feature>
<feature type="region of interest" description="Disordered" evidence="13">
    <location>
        <begin position="6181"/>
        <end position="6209"/>
    </location>
</feature>
<feature type="compositionally biased region" description="Low complexity" evidence="13">
    <location>
        <begin position="2065"/>
        <end position="2087"/>
    </location>
</feature>
<feature type="region of interest" description="Disordered" evidence="13">
    <location>
        <begin position="1281"/>
        <end position="1389"/>
    </location>
</feature>
<organism evidence="16 17">
    <name type="scientific">Labeo rohita</name>
    <name type="common">Indian major carp</name>
    <name type="synonym">Cyprinus rohita</name>
    <dbReference type="NCBI Taxonomy" id="84645"/>
    <lineage>
        <taxon>Eukaryota</taxon>
        <taxon>Metazoa</taxon>
        <taxon>Chordata</taxon>
        <taxon>Craniata</taxon>
        <taxon>Vertebrata</taxon>
        <taxon>Euteleostomi</taxon>
        <taxon>Actinopterygii</taxon>
        <taxon>Neopterygii</taxon>
        <taxon>Teleostei</taxon>
        <taxon>Ostariophysi</taxon>
        <taxon>Cypriniformes</taxon>
        <taxon>Cyprinidae</taxon>
        <taxon>Labeoninae</taxon>
        <taxon>Labeonini</taxon>
        <taxon>Labeo</taxon>
    </lineage>
</organism>
<feature type="compositionally biased region" description="Basic and acidic residues" evidence="13">
    <location>
        <begin position="2580"/>
        <end position="2589"/>
    </location>
</feature>
<feature type="region of interest" description="Disordered" evidence="13">
    <location>
        <begin position="2109"/>
        <end position="2199"/>
    </location>
</feature>
<feature type="compositionally biased region" description="Polar residues" evidence="13">
    <location>
        <begin position="305"/>
        <end position="314"/>
    </location>
</feature>
<keyword evidence="8" id="KW-0111">Calcium/phospholipid-binding</keyword>
<feature type="region of interest" description="Disordered" evidence="13">
    <location>
        <begin position="5832"/>
        <end position="5857"/>
    </location>
</feature>
<feature type="region of interest" description="Disordered" evidence="13">
    <location>
        <begin position="4014"/>
        <end position="4102"/>
    </location>
</feature>
<dbReference type="FunFam" id="2.60.40.150:FF:000149">
    <property type="entry name" value="Piccolo presynaptic cytomatrix protein"/>
    <property type="match status" value="1"/>
</dbReference>
<feature type="region of interest" description="Disordered" evidence="13">
    <location>
        <begin position="3284"/>
        <end position="3364"/>
    </location>
</feature>
<keyword evidence="12" id="KW-0175">Coiled coil</keyword>